<evidence type="ECO:0000313" key="3">
    <source>
        <dbReference type="Proteomes" id="UP000549617"/>
    </source>
</evidence>
<dbReference type="Proteomes" id="UP000549617">
    <property type="component" value="Unassembled WGS sequence"/>
</dbReference>
<keyword evidence="1" id="KW-1133">Transmembrane helix</keyword>
<dbReference type="EMBL" id="JACIJC010000005">
    <property type="protein sequence ID" value="MBB5687170.1"/>
    <property type="molecule type" value="Genomic_DNA"/>
</dbReference>
<sequence>MDNLIPLIAIVSIFIGMPWLILHYVTQWKRAGGITREDENLLDELHDTARRLDDRLNTIERIMTIDNPNWKAGDLNAPAPRIDNRH</sequence>
<evidence type="ECO:0000256" key="1">
    <source>
        <dbReference type="SAM" id="Phobius"/>
    </source>
</evidence>
<keyword evidence="3" id="KW-1185">Reference proteome</keyword>
<reference evidence="2 3" key="1">
    <citation type="submission" date="2020-08" db="EMBL/GenBank/DDBJ databases">
        <title>Genomic Encyclopedia of Type Strains, Phase IV (KMG-IV): sequencing the most valuable type-strain genomes for metagenomic binning, comparative biology and taxonomic classification.</title>
        <authorList>
            <person name="Goeker M."/>
        </authorList>
    </citation>
    <scope>NUCLEOTIDE SEQUENCE [LARGE SCALE GENOMIC DNA]</scope>
    <source>
        <strain evidence="2 3">DSM 25079</strain>
    </source>
</reference>
<gene>
    <name evidence="2" type="ORF">FHS49_003198</name>
</gene>
<accession>A0A7W9EGJ6</accession>
<dbReference type="GO" id="GO:0009271">
    <property type="term" value="P:phage shock"/>
    <property type="evidence" value="ECO:0007669"/>
    <property type="project" value="InterPro"/>
</dbReference>
<dbReference type="InterPro" id="IPR009554">
    <property type="entry name" value="Phageshock_PspB"/>
</dbReference>
<evidence type="ECO:0000313" key="2">
    <source>
        <dbReference type="EMBL" id="MBB5687170.1"/>
    </source>
</evidence>
<name>A0A7W9EGJ6_9SPHN</name>
<proteinExistence type="predicted"/>
<dbReference type="NCBIfam" id="TIGR02976">
    <property type="entry name" value="phageshock_pspB"/>
    <property type="match status" value="1"/>
</dbReference>
<feature type="transmembrane region" description="Helical" evidence="1">
    <location>
        <begin position="6"/>
        <end position="26"/>
    </location>
</feature>
<protein>
    <submittedName>
        <fullName evidence="2">Phage shock protein B</fullName>
    </submittedName>
</protein>
<organism evidence="2 3">
    <name type="scientific">Sphingobium boeckii</name>
    <dbReference type="NCBI Taxonomy" id="1082345"/>
    <lineage>
        <taxon>Bacteria</taxon>
        <taxon>Pseudomonadati</taxon>
        <taxon>Pseudomonadota</taxon>
        <taxon>Alphaproteobacteria</taxon>
        <taxon>Sphingomonadales</taxon>
        <taxon>Sphingomonadaceae</taxon>
        <taxon>Sphingobium</taxon>
    </lineage>
</organism>
<dbReference type="RefSeq" id="WP_221240540.1">
    <property type="nucleotide sequence ID" value="NZ_JACIJC010000005.1"/>
</dbReference>
<dbReference type="Pfam" id="PF06667">
    <property type="entry name" value="PspB"/>
    <property type="match status" value="1"/>
</dbReference>
<keyword evidence="1" id="KW-0472">Membrane</keyword>
<dbReference type="AlphaFoldDB" id="A0A7W9EGJ6"/>
<comment type="caution">
    <text evidence="2">The sequence shown here is derived from an EMBL/GenBank/DDBJ whole genome shotgun (WGS) entry which is preliminary data.</text>
</comment>
<dbReference type="GO" id="GO:0006355">
    <property type="term" value="P:regulation of DNA-templated transcription"/>
    <property type="evidence" value="ECO:0007669"/>
    <property type="project" value="InterPro"/>
</dbReference>
<keyword evidence="1" id="KW-0812">Transmembrane</keyword>